<dbReference type="Pfam" id="PF01609">
    <property type="entry name" value="DDE_Tnp_1"/>
    <property type="match status" value="1"/>
</dbReference>
<dbReference type="GO" id="GO:0004803">
    <property type="term" value="F:transposase activity"/>
    <property type="evidence" value="ECO:0007669"/>
    <property type="project" value="InterPro"/>
</dbReference>
<dbReference type="KEGG" id="ccai:NAS2_1380"/>
<dbReference type="PANTHER" id="PTHR34631:SF3">
    <property type="entry name" value="ISSOD12 TRANSPOSASE TNPA_ISSOD12"/>
    <property type="match status" value="1"/>
</dbReference>
<dbReference type="RefSeq" id="WP_174448966.1">
    <property type="nucleotide sequence ID" value="NZ_AP018732.1"/>
</dbReference>
<sequence>MVPEIVLPSAEEIEVAADATGLKAGSASEYRYQMYGGTRRKFVKVTIVVDVRSRRLLSVEASVQGEGPSEPEVAASEVRRLQEEGKRMTKLYGDGAYDSDVVFEALSEVGAEAAIRIRGNARPDSPGRRGEEVRLRQALGYREWAELTSYGMRWIVEAFFSAVKRKFGERLRARSVVGLLAEAMQRFWAYGLMRSYALARTGVPM</sequence>
<dbReference type="GO" id="GO:0006313">
    <property type="term" value="P:DNA transposition"/>
    <property type="evidence" value="ECO:0007669"/>
    <property type="project" value="InterPro"/>
</dbReference>
<feature type="domain" description="Transposase IS4-like" evidence="1">
    <location>
        <begin position="14"/>
        <end position="191"/>
    </location>
</feature>
<protein>
    <submittedName>
        <fullName evidence="2">Transposase ISC1058</fullName>
    </submittedName>
</protein>
<organism evidence="2 3">
    <name type="scientific">Conexivisphaera calida</name>
    <dbReference type="NCBI Taxonomy" id="1874277"/>
    <lineage>
        <taxon>Archaea</taxon>
        <taxon>Nitrososphaerota</taxon>
        <taxon>Conexivisphaeria</taxon>
        <taxon>Conexivisphaerales</taxon>
        <taxon>Conexivisphaeraceae</taxon>
        <taxon>Conexivisphaera</taxon>
    </lineage>
</organism>
<dbReference type="EMBL" id="AP018732">
    <property type="protein sequence ID" value="BBE42767.1"/>
    <property type="molecule type" value="Genomic_DNA"/>
</dbReference>
<dbReference type="PANTHER" id="PTHR34631">
    <property type="match status" value="1"/>
</dbReference>
<dbReference type="AlphaFoldDB" id="A0A4P2VFQ5"/>
<proteinExistence type="predicted"/>
<gene>
    <name evidence="2" type="ORF">NAS2_1380</name>
</gene>
<dbReference type="InterPro" id="IPR053172">
    <property type="entry name" value="Tn903_transposase"/>
</dbReference>
<accession>A0A4P2VFQ5</accession>
<reference evidence="2 3" key="1">
    <citation type="journal article" date="2019" name="ISME J.">
        <title>Isolation and characterization of a thermophilic sulfur- and iron-reducing thaumarchaeote from a terrestrial acidic hot spring.</title>
        <authorList>
            <person name="Kato S."/>
            <person name="Itoh T."/>
            <person name="Yuki M."/>
            <person name="Nagamori M."/>
            <person name="Ohnishi M."/>
            <person name="Uematsu K."/>
            <person name="Suzuki K."/>
            <person name="Takashina T."/>
            <person name="Ohkuma M."/>
        </authorList>
    </citation>
    <scope>NUCLEOTIDE SEQUENCE [LARGE SCALE GENOMIC DNA]</scope>
    <source>
        <strain evidence="2 3">NAS-02</strain>
    </source>
</reference>
<evidence type="ECO:0000313" key="2">
    <source>
        <dbReference type="EMBL" id="BBE42767.1"/>
    </source>
</evidence>
<keyword evidence="3" id="KW-1185">Reference proteome</keyword>
<evidence type="ECO:0000259" key="1">
    <source>
        <dbReference type="Pfam" id="PF01609"/>
    </source>
</evidence>
<dbReference type="GeneID" id="55585192"/>
<evidence type="ECO:0000313" key="3">
    <source>
        <dbReference type="Proteomes" id="UP000509448"/>
    </source>
</evidence>
<name>A0A4P2VFQ5_9ARCH</name>
<dbReference type="Proteomes" id="UP000509448">
    <property type="component" value="Chromosome"/>
</dbReference>
<dbReference type="GO" id="GO:0003677">
    <property type="term" value="F:DNA binding"/>
    <property type="evidence" value="ECO:0007669"/>
    <property type="project" value="InterPro"/>
</dbReference>
<dbReference type="InterPro" id="IPR002559">
    <property type="entry name" value="Transposase_11"/>
</dbReference>
<dbReference type="OrthoDB" id="116451at2157"/>